<proteinExistence type="predicted"/>
<dbReference type="EnsemblPlants" id="AET7Gv21060700.2">
    <property type="protein sequence ID" value="AET7Gv21060700.2"/>
    <property type="gene ID" value="AET7Gv21060700"/>
</dbReference>
<reference evidence="1" key="5">
    <citation type="journal article" date="2021" name="G3 (Bethesda)">
        <title>Aegilops tauschii genome assembly Aet v5.0 features greater sequence contiguity and improved annotation.</title>
        <authorList>
            <person name="Wang L."/>
            <person name="Zhu T."/>
            <person name="Rodriguez J.C."/>
            <person name="Deal K.R."/>
            <person name="Dubcovsky J."/>
            <person name="McGuire P.E."/>
            <person name="Lux T."/>
            <person name="Spannagl M."/>
            <person name="Mayer K.F.X."/>
            <person name="Baldrich P."/>
            <person name="Meyers B.C."/>
            <person name="Huo N."/>
            <person name="Gu Y.Q."/>
            <person name="Zhou H."/>
            <person name="Devos K.M."/>
            <person name="Bennetzen J.L."/>
            <person name="Unver T."/>
            <person name="Budak H."/>
            <person name="Gulick P.J."/>
            <person name="Galiba G."/>
            <person name="Kalapos B."/>
            <person name="Nelson D.R."/>
            <person name="Li P."/>
            <person name="You F.M."/>
            <person name="Luo M.C."/>
            <person name="Dvorak J."/>
        </authorList>
    </citation>
    <scope>NUCLEOTIDE SEQUENCE [LARGE SCALE GENOMIC DNA]</scope>
    <source>
        <strain evidence="1">cv. AL8/78</strain>
    </source>
</reference>
<protein>
    <recommendedName>
        <fullName evidence="3">RNase H type-1 domain-containing protein</fullName>
    </recommendedName>
</protein>
<reference evidence="1" key="3">
    <citation type="journal article" date="2017" name="Nature">
        <title>Genome sequence of the progenitor of the wheat D genome Aegilops tauschii.</title>
        <authorList>
            <person name="Luo M.C."/>
            <person name="Gu Y.Q."/>
            <person name="Puiu D."/>
            <person name="Wang H."/>
            <person name="Twardziok S.O."/>
            <person name="Deal K.R."/>
            <person name="Huo N."/>
            <person name="Zhu T."/>
            <person name="Wang L."/>
            <person name="Wang Y."/>
            <person name="McGuire P.E."/>
            <person name="Liu S."/>
            <person name="Long H."/>
            <person name="Ramasamy R.K."/>
            <person name="Rodriguez J.C."/>
            <person name="Van S.L."/>
            <person name="Yuan L."/>
            <person name="Wang Z."/>
            <person name="Xia Z."/>
            <person name="Xiao L."/>
            <person name="Anderson O.D."/>
            <person name="Ouyang S."/>
            <person name="Liang Y."/>
            <person name="Zimin A.V."/>
            <person name="Pertea G."/>
            <person name="Qi P."/>
            <person name="Bennetzen J.L."/>
            <person name="Dai X."/>
            <person name="Dawson M.W."/>
            <person name="Muller H.G."/>
            <person name="Kugler K."/>
            <person name="Rivarola-Duarte L."/>
            <person name="Spannagl M."/>
            <person name="Mayer K.F.X."/>
            <person name="Lu F.H."/>
            <person name="Bevan M.W."/>
            <person name="Leroy P."/>
            <person name="Li P."/>
            <person name="You F.M."/>
            <person name="Sun Q."/>
            <person name="Liu Z."/>
            <person name="Lyons E."/>
            <person name="Wicker T."/>
            <person name="Salzberg S.L."/>
            <person name="Devos K.M."/>
            <person name="Dvorak J."/>
        </authorList>
    </citation>
    <scope>NUCLEOTIDE SEQUENCE [LARGE SCALE GENOMIC DNA]</scope>
    <source>
        <strain evidence="1">cv. AL8/78</strain>
    </source>
</reference>
<organism evidence="1 2">
    <name type="scientific">Aegilops tauschii subsp. strangulata</name>
    <name type="common">Goatgrass</name>
    <dbReference type="NCBI Taxonomy" id="200361"/>
    <lineage>
        <taxon>Eukaryota</taxon>
        <taxon>Viridiplantae</taxon>
        <taxon>Streptophyta</taxon>
        <taxon>Embryophyta</taxon>
        <taxon>Tracheophyta</taxon>
        <taxon>Spermatophyta</taxon>
        <taxon>Magnoliopsida</taxon>
        <taxon>Liliopsida</taxon>
        <taxon>Poales</taxon>
        <taxon>Poaceae</taxon>
        <taxon>BOP clade</taxon>
        <taxon>Pooideae</taxon>
        <taxon>Triticodae</taxon>
        <taxon>Triticeae</taxon>
        <taxon>Triticinae</taxon>
        <taxon>Aegilops</taxon>
    </lineage>
</organism>
<evidence type="ECO:0000313" key="2">
    <source>
        <dbReference type="Proteomes" id="UP000015105"/>
    </source>
</evidence>
<dbReference type="Gramene" id="AET7Gv21060700.3">
    <property type="protein sequence ID" value="AET7Gv21060700.3"/>
    <property type="gene ID" value="AET7Gv21060700"/>
</dbReference>
<dbReference type="Proteomes" id="UP000015105">
    <property type="component" value="Chromosome 7D"/>
</dbReference>
<dbReference type="Gramene" id="AET7Gv21060700.4">
    <property type="protein sequence ID" value="AET7Gv21060700.4"/>
    <property type="gene ID" value="AET7Gv21060700"/>
</dbReference>
<dbReference type="EnsemblPlants" id="AET7Gv21060700.1">
    <property type="protein sequence ID" value="AET7Gv21060700.1"/>
    <property type="gene ID" value="AET7Gv21060700"/>
</dbReference>
<reference evidence="1" key="4">
    <citation type="submission" date="2019-03" db="UniProtKB">
        <authorList>
            <consortium name="EnsemblPlants"/>
        </authorList>
    </citation>
    <scope>IDENTIFICATION</scope>
</reference>
<dbReference type="Gramene" id="AET7Gv21060700.6">
    <property type="protein sequence ID" value="AET7Gv21060700.6"/>
    <property type="gene ID" value="AET7Gv21060700"/>
</dbReference>
<dbReference type="AlphaFoldDB" id="A0A453ST20"/>
<dbReference type="EnsemblPlants" id="AET7Gv21060700.6">
    <property type="protein sequence ID" value="AET7Gv21060700.6"/>
    <property type="gene ID" value="AET7Gv21060700"/>
</dbReference>
<reference evidence="2" key="1">
    <citation type="journal article" date="2014" name="Science">
        <title>Ancient hybridizations among the ancestral genomes of bread wheat.</title>
        <authorList>
            <consortium name="International Wheat Genome Sequencing Consortium,"/>
            <person name="Marcussen T."/>
            <person name="Sandve S.R."/>
            <person name="Heier L."/>
            <person name="Spannagl M."/>
            <person name="Pfeifer M."/>
            <person name="Jakobsen K.S."/>
            <person name="Wulff B.B."/>
            <person name="Steuernagel B."/>
            <person name="Mayer K.F."/>
            <person name="Olsen O.A."/>
        </authorList>
    </citation>
    <scope>NUCLEOTIDE SEQUENCE [LARGE SCALE GENOMIC DNA]</scope>
    <source>
        <strain evidence="2">cv. AL8/78</strain>
    </source>
</reference>
<dbReference type="EnsemblPlants" id="AET7Gv21060700.5">
    <property type="protein sequence ID" value="AET7Gv21060700.5"/>
    <property type="gene ID" value="AET7Gv21060700"/>
</dbReference>
<accession>A0A453ST20</accession>
<dbReference type="Gramene" id="AET7Gv21060700.2">
    <property type="protein sequence ID" value="AET7Gv21060700.2"/>
    <property type="gene ID" value="AET7Gv21060700"/>
</dbReference>
<name>A0A453ST20_AEGTS</name>
<reference evidence="2" key="2">
    <citation type="journal article" date="2017" name="Nat. Plants">
        <title>The Aegilops tauschii genome reveals multiple impacts of transposons.</title>
        <authorList>
            <person name="Zhao G."/>
            <person name="Zou C."/>
            <person name="Li K."/>
            <person name="Wang K."/>
            <person name="Li T."/>
            <person name="Gao L."/>
            <person name="Zhang X."/>
            <person name="Wang H."/>
            <person name="Yang Z."/>
            <person name="Liu X."/>
            <person name="Jiang W."/>
            <person name="Mao L."/>
            <person name="Kong X."/>
            <person name="Jiao Y."/>
            <person name="Jia J."/>
        </authorList>
    </citation>
    <scope>NUCLEOTIDE SEQUENCE [LARGE SCALE GENOMIC DNA]</scope>
    <source>
        <strain evidence="2">cv. AL8/78</strain>
    </source>
</reference>
<dbReference type="Gramene" id="AET7Gv21060700.1">
    <property type="protein sequence ID" value="AET7Gv21060700.1"/>
    <property type="gene ID" value="AET7Gv21060700"/>
</dbReference>
<evidence type="ECO:0000313" key="1">
    <source>
        <dbReference type="EnsemblPlants" id="AET7Gv21060700.6"/>
    </source>
</evidence>
<sequence length="109" mass="12193">MASDYQVVIKDIDQGTSAPYGAIIQEVIARKLSMTSCHLMYESRNCNFEAHHLAKHASSLDVGRHIWLGMPYDPVNISVNIISLDVGRHIWLGMPYDPVNISVNIISEI</sequence>
<dbReference type="EnsemblPlants" id="AET7Gv21060700.7">
    <property type="protein sequence ID" value="AET7Gv21060700.7"/>
    <property type="gene ID" value="AET7Gv21060700"/>
</dbReference>
<dbReference type="EnsemblPlants" id="AET7Gv21060700.3">
    <property type="protein sequence ID" value="AET7Gv21060700.3"/>
    <property type="gene ID" value="AET7Gv21060700"/>
</dbReference>
<evidence type="ECO:0008006" key="3">
    <source>
        <dbReference type="Google" id="ProtNLM"/>
    </source>
</evidence>
<keyword evidence="2" id="KW-1185">Reference proteome</keyword>
<dbReference type="Gramene" id="AET7Gv21060700.5">
    <property type="protein sequence ID" value="AET7Gv21060700.5"/>
    <property type="gene ID" value="AET7Gv21060700"/>
</dbReference>
<dbReference type="EnsemblPlants" id="AET7Gv21060700.4">
    <property type="protein sequence ID" value="AET7Gv21060700.4"/>
    <property type="gene ID" value="AET7Gv21060700"/>
</dbReference>
<dbReference type="Gramene" id="AET7Gv21060700.7">
    <property type="protein sequence ID" value="AET7Gv21060700.7"/>
    <property type="gene ID" value="AET7Gv21060700"/>
</dbReference>